<name>A0A0M3IJ24_ASCLU</name>
<evidence type="ECO:0000256" key="2">
    <source>
        <dbReference type="SAM" id="Phobius"/>
    </source>
</evidence>
<dbReference type="Proteomes" id="UP000036681">
    <property type="component" value="Unplaced"/>
</dbReference>
<organism evidence="3 4">
    <name type="scientific">Ascaris lumbricoides</name>
    <name type="common">Giant roundworm</name>
    <dbReference type="NCBI Taxonomy" id="6252"/>
    <lineage>
        <taxon>Eukaryota</taxon>
        <taxon>Metazoa</taxon>
        <taxon>Ecdysozoa</taxon>
        <taxon>Nematoda</taxon>
        <taxon>Chromadorea</taxon>
        <taxon>Rhabditida</taxon>
        <taxon>Spirurina</taxon>
        <taxon>Ascaridomorpha</taxon>
        <taxon>Ascaridoidea</taxon>
        <taxon>Ascarididae</taxon>
        <taxon>Ascaris</taxon>
    </lineage>
</organism>
<feature type="transmembrane region" description="Helical" evidence="2">
    <location>
        <begin position="15"/>
        <end position="35"/>
    </location>
</feature>
<reference evidence="4" key="1">
    <citation type="submission" date="2017-02" db="UniProtKB">
        <authorList>
            <consortium name="WormBaseParasite"/>
        </authorList>
    </citation>
    <scope>IDENTIFICATION</scope>
</reference>
<keyword evidence="2" id="KW-1133">Transmembrane helix</keyword>
<protein>
    <submittedName>
        <fullName evidence="4">Uncharacterized protein</fullName>
    </submittedName>
</protein>
<keyword evidence="2" id="KW-0472">Membrane</keyword>
<keyword evidence="2" id="KW-0812">Transmembrane</keyword>
<evidence type="ECO:0000313" key="3">
    <source>
        <dbReference type="Proteomes" id="UP000036681"/>
    </source>
</evidence>
<dbReference type="WBParaSite" id="ALUE_0001860301-mRNA-1">
    <property type="protein sequence ID" value="ALUE_0001860301-mRNA-1"/>
    <property type="gene ID" value="ALUE_0001860301"/>
</dbReference>
<evidence type="ECO:0000256" key="1">
    <source>
        <dbReference type="SAM" id="MobiDB-lite"/>
    </source>
</evidence>
<evidence type="ECO:0000313" key="4">
    <source>
        <dbReference type="WBParaSite" id="ALUE_0001860301-mRNA-1"/>
    </source>
</evidence>
<accession>A0A0M3IJ24</accession>
<proteinExistence type="predicted"/>
<feature type="compositionally biased region" description="Basic residues" evidence="1">
    <location>
        <begin position="66"/>
        <end position="83"/>
    </location>
</feature>
<keyword evidence="3" id="KW-1185">Reference proteome</keyword>
<sequence length="166" mass="18738">MMSTYNSSLRELKAALDQLLCAVVIVSVIVAILLVEQCSIMLYKFVSRLKDASERTVHGSDSQAIRSKKEKKPHWKGKLQRPKARAFSVTNEVEETTDRSKVIVEEMLGDTSESQEELSNTMPKRGHTRINRRILIRVPEEDDEVLMLPLAASSPIEIQLVIQGCM</sequence>
<feature type="region of interest" description="Disordered" evidence="1">
    <location>
        <begin position="57"/>
        <end position="83"/>
    </location>
</feature>
<dbReference type="AlphaFoldDB" id="A0A0M3IJ24"/>